<organism evidence="1 2">
    <name type="scientific">Chryseobacterium suipulveris</name>
    <dbReference type="NCBI Taxonomy" id="2929800"/>
    <lineage>
        <taxon>Bacteria</taxon>
        <taxon>Pseudomonadati</taxon>
        <taxon>Bacteroidota</taxon>
        <taxon>Flavobacteriia</taxon>
        <taxon>Flavobacteriales</taxon>
        <taxon>Weeksellaceae</taxon>
        <taxon>Chryseobacterium group</taxon>
        <taxon>Chryseobacterium</taxon>
    </lineage>
</organism>
<evidence type="ECO:0000313" key="1">
    <source>
        <dbReference type="EMBL" id="UOE40332.1"/>
    </source>
</evidence>
<accession>A0ABY4BMB4</accession>
<name>A0ABY4BMB4_9FLAO</name>
<keyword evidence="2" id="KW-1185">Reference proteome</keyword>
<dbReference type="Proteomes" id="UP000831460">
    <property type="component" value="Chromosome"/>
</dbReference>
<dbReference type="Pfam" id="PF14092">
    <property type="entry name" value="DUF4270"/>
    <property type="match status" value="1"/>
</dbReference>
<reference evidence="1 2" key="1">
    <citation type="submission" date="2022-03" db="EMBL/GenBank/DDBJ databases">
        <title>Chryseobacterium sp. isolated from particulate matters in swine house.</title>
        <authorList>
            <person name="Won M."/>
            <person name="Kim S.-J."/>
            <person name="Kwon S.-W."/>
        </authorList>
    </citation>
    <scope>NUCLEOTIDE SEQUENCE [LARGE SCALE GENOMIC DNA]</scope>
    <source>
        <strain evidence="1 2">SC2-2</strain>
    </source>
</reference>
<dbReference type="RefSeq" id="WP_243548355.1">
    <property type="nucleotide sequence ID" value="NZ_CP094532.1"/>
</dbReference>
<evidence type="ECO:0000313" key="2">
    <source>
        <dbReference type="Proteomes" id="UP000831460"/>
    </source>
</evidence>
<sequence>MTKNIQKLFNITATLVIGSLILWNCESDADRLGSQFFQNGVQGAETSYPLIAFTVNNGDSLRTDAARTTTATLGAFSEPQFGLQKSSYISQVRLAEYAPDFGTNPILDSAVLVIKPQYASDSVTTTTNEDYIYPDGDVASKKVVSTYPVKKYGRTKINGKTIFNIKIHEVGSFLGGPGDESFSNRGVTLASQIGSKTFDGNISSVKITKKSDNSELFTRDASLRIPLDSTFFQNRIILKGKSPELADAASFIRYFRGIQLSVQEDDGYIFYFDPASIVINLYFKKDKVADGTTTREKADFALHLGAGNAHFNNIYYGRVGTPAETALAVQDTIIGSPKIFIQGMGGPGIGLKIPDSTIAGIRNRYLNEKIGIISAKLRIYTDTESWNNKYEKPSYFVVRQKDLKTYLEDMSALAYTGVYSLVKTYDLDKNPTYYDIGITQSLKNIIEKDNTPKQFIRFNLNVGNYTLDTYGSLMGLKYPTYAQNFNNRAFTPHRAVLVGSDANNERSAKLILTYGKK</sequence>
<proteinExistence type="predicted"/>
<dbReference type="InterPro" id="IPR025366">
    <property type="entry name" value="DUF4270"/>
</dbReference>
<dbReference type="EMBL" id="CP094532">
    <property type="protein sequence ID" value="UOE40332.1"/>
    <property type="molecule type" value="Genomic_DNA"/>
</dbReference>
<protein>
    <submittedName>
        <fullName evidence="1">DUF4270 domain-containing protein</fullName>
    </submittedName>
</protein>
<gene>
    <name evidence="1" type="ORF">MTP09_10470</name>
</gene>